<comment type="caution">
    <text evidence="1">The sequence shown here is derived from an EMBL/GenBank/DDBJ whole genome shotgun (WGS) entry which is preliminary data.</text>
</comment>
<keyword evidence="2" id="KW-1185">Reference proteome</keyword>
<accession>A0A844B011</accession>
<dbReference type="Proteomes" id="UP000487350">
    <property type="component" value="Unassembled WGS sequence"/>
</dbReference>
<sequence length="102" mass="10980">MLANAIYAITALQYAGPHIVGAMMGLMDTVDHEWDLPPAPARLNDVVDKLVEGDRVISVFADESGWLACGPEVKVDVLADSSETLALAEDQPGRSLRDLPTY</sequence>
<dbReference type="EMBL" id="WJBU01000003">
    <property type="protein sequence ID" value="MRD46443.1"/>
    <property type="molecule type" value="Genomic_DNA"/>
</dbReference>
<dbReference type="OrthoDB" id="8906356at2"/>
<name>A0A844B011_9BURK</name>
<protein>
    <submittedName>
        <fullName evidence="1">Uncharacterized protein</fullName>
    </submittedName>
</protein>
<evidence type="ECO:0000313" key="1">
    <source>
        <dbReference type="EMBL" id="MRD46443.1"/>
    </source>
</evidence>
<dbReference type="AlphaFoldDB" id="A0A844B011"/>
<proteinExistence type="predicted"/>
<evidence type="ECO:0000313" key="2">
    <source>
        <dbReference type="Proteomes" id="UP000487350"/>
    </source>
</evidence>
<organism evidence="1 2">
    <name type="scientific">Caenimonas koreensis DSM 17982</name>
    <dbReference type="NCBI Taxonomy" id="1121255"/>
    <lineage>
        <taxon>Bacteria</taxon>
        <taxon>Pseudomonadati</taxon>
        <taxon>Pseudomonadota</taxon>
        <taxon>Betaproteobacteria</taxon>
        <taxon>Burkholderiales</taxon>
        <taxon>Comamonadaceae</taxon>
        <taxon>Caenimonas</taxon>
    </lineage>
</organism>
<dbReference type="RefSeq" id="WP_153583788.1">
    <property type="nucleotide sequence ID" value="NZ_WJBU01000003.1"/>
</dbReference>
<reference evidence="1 2" key="1">
    <citation type="submission" date="2019-11" db="EMBL/GenBank/DDBJ databases">
        <title>Caenimonas koreensis gen. nov., sp. nov., isolated from activated sludge.</title>
        <authorList>
            <person name="Seung H.R."/>
        </authorList>
    </citation>
    <scope>NUCLEOTIDE SEQUENCE [LARGE SCALE GENOMIC DNA]</scope>
    <source>
        <strain evidence="1 2">EMB320</strain>
    </source>
</reference>
<gene>
    <name evidence="1" type="ORF">GHT07_04095</name>
</gene>